<reference evidence="3" key="2">
    <citation type="submission" date="2024-10" db="UniProtKB">
        <authorList>
            <consortium name="EnsemblProtists"/>
        </authorList>
    </citation>
    <scope>IDENTIFICATION</scope>
</reference>
<dbReference type="PRINTS" id="PR00081">
    <property type="entry name" value="GDHRDH"/>
</dbReference>
<dbReference type="Gene3D" id="3.40.50.720">
    <property type="entry name" value="NAD(P)-binding Rossmann-like Domain"/>
    <property type="match status" value="1"/>
</dbReference>
<sequence>MHAQIALWLKAASKGSTLAIVNVASVCGEAAFCGPAYTTSKWGEIGFSKQAASHYAGKGIRVNVLAPGPVNTPMLRGGLAEDDPRWLARKFIIEKSVPMGRIAEPWEMAGPVTFLSSDASSYVTGVVVTADGGMVNH</sequence>
<dbReference type="GO" id="GO:0016616">
    <property type="term" value="F:oxidoreductase activity, acting on the CH-OH group of donors, NAD or NADP as acceptor"/>
    <property type="evidence" value="ECO:0007669"/>
    <property type="project" value="TreeGrafter"/>
</dbReference>
<dbReference type="eggNOG" id="KOG1200">
    <property type="taxonomic scope" value="Eukaryota"/>
</dbReference>
<dbReference type="EnsemblProtists" id="EOD25041">
    <property type="protein sequence ID" value="EOD25041"/>
    <property type="gene ID" value="EMIHUDRAFT_367471"/>
</dbReference>
<dbReference type="GeneID" id="17285807"/>
<reference evidence="4" key="1">
    <citation type="journal article" date="2013" name="Nature">
        <title>Pan genome of the phytoplankton Emiliania underpins its global distribution.</title>
        <authorList>
            <person name="Read B.A."/>
            <person name="Kegel J."/>
            <person name="Klute M.J."/>
            <person name="Kuo A."/>
            <person name="Lefebvre S.C."/>
            <person name="Maumus F."/>
            <person name="Mayer C."/>
            <person name="Miller J."/>
            <person name="Monier A."/>
            <person name="Salamov A."/>
            <person name="Young J."/>
            <person name="Aguilar M."/>
            <person name="Claverie J.M."/>
            <person name="Frickenhaus S."/>
            <person name="Gonzalez K."/>
            <person name="Herman E.K."/>
            <person name="Lin Y.C."/>
            <person name="Napier J."/>
            <person name="Ogata H."/>
            <person name="Sarno A.F."/>
            <person name="Shmutz J."/>
            <person name="Schroeder D."/>
            <person name="de Vargas C."/>
            <person name="Verret F."/>
            <person name="von Dassow P."/>
            <person name="Valentin K."/>
            <person name="Van de Peer Y."/>
            <person name="Wheeler G."/>
            <person name="Dacks J.B."/>
            <person name="Delwiche C.F."/>
            <person name="Dyhrman S.T."/>
            <person name="Glockner G."/>
            <person name="John U."/>
            <person name="Richards T."/>
            <person name="Worden A.Z."/>
            <person name="Zhang X."/>
            <person name="Grigoriev I.V."/>
            <person name="Allen A.E."/>
            <person name="Bidle K."/>
            <person name="Borodovsky M."/>
            <person name="Bowler C."/>
            <person name="Brownlee C."/>
            <person name="Cock J.M."/>
            <person name="Elias M."/>
            <person name="Gladyshev V.N."/>
            <person name="Groth M."/>
            <person name="Guda C."/>
            <person name="Hadaegh A."/>
            <person name="Iglesias-Rodriguez M.D."/>
            <person name="Jenkins J."/>
            <person name="Jones B.M."/>
            <person name="Lawson T."/>
            <person name="Leese F."/>
            <person name="Lindquist E."/>
            <person name="Lobanov A."/>
            <person name="Lomsadze A."/>
            <person name="Malik S.B."/>
            <person name="Marsh M.E."/>
            <person name="Mackinder L."/>
            <person name="Mock T."/>
            <person name="Mueller-Roeber B."/>
            <person name="Pagarete A."/>
            <person name="Parker M."/>
            <person name="Probert I."/>
            <person name="Quesneville H."/>
            <person name="Raines C."/>
            <person name="Rensing S.A."/>
            <person name="Riano-Pachon D.M."/>
            <person name="Richier S."/>
            <person name="Rokitta S."/>
            <person name="Shiraiwa Y."/>
            <person name="Soanes D.M."/>
            <person name="van der Giezen M."/>
            <person name="Wahlund T.M."/>
            <person name="Williams B."/>
            <person name="Wilson W."/>
            <person name="Wolfe G."/>
            <person name="Wurch L.L."/>
        </authorList>
    </citation>
    <scope>NUCLEOTIDE SEQUENCE</scope>
</reference>
<evidence type="ECO:0000256" key="2">
    <source>
        <dbReference type="SAM" id="SignalP"/>
    </source>
</evidence>
<dbReference type="GeneID" id="17270586"/>
<dbReference type="EnsemblProtists" id="EOD40536">
    <property type="protein sequence ID" value="EOD40536"/>
    <property type="gene ID" value="EMIHUDRAFT_360959"/>
</dbReference>
<dbReference type="OMA" id="SIMAYAP"/>
<dbReference type="HOGENOM" id="CLU_010194_47_3_1"/>
<keyword evidence="4" id="KW-1185">Reference proteome</keyword>
<dbReference type="STRING" id="2903.R1FXT5"/>
<dbReference type="PaxDb" id="2903-EOD25041"/>
<evidence type="ECO:0000313" key="3">
    <source>
        <dbReference type="EnsemblProtists" id="EOD25041"/>
    </source>
</evidence>
<dbReference type="InterPro" id="IPR036291">
    <property type="entry name" value="NAD(P)-bd_dom_sf"/>
</dbReference>
<dbReference type="InterPro" id="IPR002347">
    <property type="entry name" value="SDR_fam"/>
</dbReference>
<dbReference type="AlphaFoldDB" id="A0A0D3JNF6"/>
<accession>A0A0D3JNF6</accession>
<dbReference type="SUPFAM" id="SSF51735">
    <property type="entry name" value="NAD(P)-binding Rossmann-fold domains"/>
    <property type="match status" value="1"/>
</dbReference>
<dbReference type="KEGG" id="ehx:EMIHUDRAFT_360959"/>
<organism evidence="3 4">
    <name type="scientific">Emiliania huxleyi (strain CCMP1516)</name>
    <dbReference type="NCBI Taxonomy" id="280463"/>
    <lineage>
        <taxon>Eukaryota</taxon>
        <taxon>Haptista</taxon>
        <taxon>Haptophyta</taxon>
        <taxon>Prymnesiophyceae</taxon>
        <taxon>Isochrysidales</taxon>
        <taxon>Noelaerhabdaceae</taxon>
        <taxon>Emiliania</taxon>
    </lineage>
</organism>
<comment type="similarity">
    <text evidence="1">Belongs to the short-chain dehydrogenases/reductases (SDR) family.</text>
</comment>
<feature type="chain" id="PRO_5044053576" evidence="2">
    <location>
        <begin position="20"/>
        <end position="137"/>
    </location>
</feature>
<dbReference type="PANTHER" id="PTHR42760">
    <property type="entry name" value="SHORT-CHAIN DEHYDROGENASES/REDUCTASES FAMILY MEMBER"/>
    <property type="match status" value="1"/>
</dbReference>
<name>A0A0D3JNF6_EMIH1</name>
<evidence type="ECO:0000256" key="1">
    <source>
        <dbReference type="ARBA" id="ARBA00006484"/>
    </source>
</evidence>
<feature type="signal peptide" evidence="2">
    <location>
        <begin position="1"/>
        <end position="19"/>
    </location>
</feature>
<dbReference type="RefSeq" id="XP_005777470.1">
    <property type="nucleotide sequence ID" value="XM_005777413.1"/>
</dbReference>
<dbReference type="RefSeq" id="XP_005792965.1">
    <property type="nucleotide sequence ID" value="XM_005792908.1"/>
</dbReference>
<protein>
    <submittedName>
        <fullName evidence="3">Uncharacterized protein</fullName>
    </submittedName>
</protein>
<keyword evidence="2" id="KW-0732">Signal</keyword>
<dbReference type="KEGG" id="ehx:EMIHUDRAFT_367471"/>
<dbReference type="Pfam" id="PF13561">
    <property type="entry name" value="adh_short_C2"/>
    <property type="match status" value="1"/>
</dbReference>
<dbReference type="Proteomes" id="UP000013827">
    <property type="component" value="Unassembled WGS sequence"/>
</dbReference>
<evidence type="ECO:0000313" key="4">
    <source>
        <dbReference type="Proteomes" id="UP000013827"/>
    </source>
</evidence>
<proteinExistence type="inferred from homology"/>